<name>A0ABZ1UFA4_9BURK</name>
<gene>
    <name evidence="1" type="ORF">E7V67_016205</name>
</gene>
<evidence type="ECO:0008006" key="3">
    <source>
        <dbReference type="Google" id="ProtNLM"/>
    </source>
</evidence>
<sequence length="203" mass="20185">MSTAQFQNFQAYAAGPNVAPQGVDIGGIVGAVAQHAVQLLPGLLMGLLSAHPQLQGARPGVTPQSFSVNTLLGGFSVSDSKPQLGVAGNGAGVAPQSFSFYTPIGGFSVAENRPQLGSNGAGLAPQGIDFGSILGTIANGAAQALPVLLTGLLSAQPQVQQLQAQGIDFGAIARTVAGAIAPQIPAIANGVLQHFLGNQGTAQ</sequence>
<reference evidence="1 2" key="1">
    <citation type="journal article" date="2019" name="Int. J. Syst. Evol. Microbiol.">
        <title>The Draft Whole-Genome Sequence of the Antibiotic Producer Empedobacter haloabium ATCC 31962 Provides Indications for Its Taxonomic Reclassification.</title>
        <authorList>
            <person name="Miess H."/>
            <person name="Arlt P."/>
            <person name="Apel A.K."/>
            <person name="Weber T."/>
            <person name="Nieselt K."/>
            <person name="Hanssen F."/>
            <person name="Czemmel S."/>
            <person name="Nahnsen S."/>
            <person name="Gross H."/>
        </authorList>
    </citation>
    <scope>NUCLEOTIDE SEQUENCE [LARGE SCALE GENOMIC DNA]</scope>
    <source>
        <strain evidence="1 2">ATCC 31962</strain>
    </source>
</reference>
<evidence type="ECO:0000313" key="2">
    <source>
        <dbReference type="Proteomes" id="UP000321323"/>
    </source>
</evidence>
<dbReference type="EMBL" id="CP136508">
    <property type="protein sequence ID" value="WUR11254.1"/>
    <property type="molecule type" value="Genomic_DNA"/>
</dbReference>
<protein>
    <recommendedName>
        <fullName evidence="3">DUF937 domain-containing protein</fullName>
    </recommendedName>
</protein>
<evidence type="ECO:0000313" key="1">
    <source>
        <dbReference type="EMBL" id="WUR11254.1"/>
    </source>
</evidence>
<proteinExistence type="predicted"/>
<dbReference type="Proteomes" id="UP000321323">
    <property type="component" value="Chromosome"/>
</dbReference>
<accession>A0ABZ1UFA4</accession>
<keyword evidence="2" id="KW-1185">Reference proteome</keyword>
<organism evidence="1 2">
    <name type="scientific">[Empedobacter] haloabium</name>
    <dbReference type="NCBI Taxonomy" id="592317"/>
    <lineage>
        <taxon>Bacteria</taxon>
        <taxon>Pseudomonadati</taxon>
        <taxon>Pseudomonadota</taxon>
        <taxon>Betaproteobacteria</taxon>
        <taxon>Burkholderiales</taxon>
        <taxon>Oxalobacteraceae</taxon>
        <taxon>Telluria group</taxon>
        <taxon>Telluria group incertae sedis</taxon>
    </lineage>
</organism>